<dbReference type="EMBL" id="JBHTHM010000351">
    <property type="protein sequence ID" value="MFD0784235.1"/>
    <property type="molecule type" value="Genomic_DNA"/>
</dbReference>
<protein>
    <submittedName>
        <fullName evidence="2">Glycosyltransferase family 2 protein</fullName>
    </submittedName>
</protein>
<dbReference type="Gene3D" id="3.90.550.10">
    <property type="entry name" value="Spore Coat Polysaccharide Biosynthesis Protein SpsA, Chain A"/>
    <property type="match status" value="1"/>
</dbReference>
<accession>A0ABW3A099</accession>
<proteinExistence type="predicted"/>
<sequence length="323" mass="35143">MEIEMPDVSVVIPTTGRSSLAEAVMSARAQEGVSVHIVVVCDLADVPPSVAELRGHIDEIVCTGGGRRGSFARNLGVAHAAPGSHVAFLDDDDVWLPTKLKLQVPALERLAAAGWLPVVSSRVLQRKDGAAPLPNATPVTLISEGAYPEDYLFRRRRLGVGRQSLPTSTLLTTHELATRCPWDETLPRHQDWDWLVRVARIPSVRIVQVEQATAIYTVGSPGSISASADWRTSWGWAQRWEGVWSPETFSDFIAAQTLRYALQARDGAGVREMVRAIRRNTPPSARNAVLAALGLVPRATLERIAMRKSRVTSDAAPLMDSAP</sequence>
<dbReference type="CDD" id="cd00761">
    <property type="entry name" value="Glyco_tranf_GTA_type"/>
    <property type="match status" value="1"/>
</dbReference>
<reference evidence="3" key="1">
    <citation type="journal article" date="2019" name="Int. J. Syst. Evol. Microbiol.">
        <title>The Global Catalogue of Microorganisms (GCM) 10K type strain sequencing project: providing services to taxonomists for standard genome sequencing and annotation.</title>
        <authorList>
            <consortium name="The Broad Institute Genomics Platform"/>
            <consortium name="The Broad Institute Genome Sequencing Center for Infectious Disease"/>
            <person name="Wu L."/>
            <person name="Ma J."/>
        </authorList>
    </citation>
    <scope>NUCLEOTIDE SEQUENCE [LARGE SCALE GENOMIC DNA]</scope>
    <source>
        <strain evidence="3">JCM 32148</strain>
    </source>
</reference>
<gene>
    <name evidence="2" type="ORF">ACFQZ8_09945</name>
</gene>
<evidence type="ECO:0000313" key="2">
    <source>
        <dbReference type="EMBL" id="MFD0784235.1"/>
    </source>
</evidence>
<dbReference type="Proteomes" id="UP001597053">
    <property type="component" value="Unassembled WGS sequence"/>
</dbReference>
<evidence type="ECO:0000259" key="1">
    <source>
        <dbReference type="Pfam" id="PF00535"/>
    </source>
</evidence>
<evidence type="ECO:0000313" key="3">
    <source>
        <dbReference type="Proteomes" id="UP001597053"/>
    </source>
</evidence>
<dbReference type="Pfam" id="PF00535">
    <property type="entry name" value="Glycos_transf_2"/>
    <property type="match status" value="1"/>
</dbReference>
<organism evidence="2 3">
    <name type="scientific">Micromonospora azadirachtae</name>
    <dbReference type="NCBI Taxonomy" id="1970735"/>
    <lineage>
        <taxon>Bacteria</taxon>
        <taxon>Bacillati</taxon>
        <taxon>Actinomycetota</taxon>
        <taxon>Actinomycetes</taxon>
        <taxon>Micromonosporales</taxon>
        <taxon>Micromonosporaceae</taxon>
        <taxon>Micromonospora</taxon>
    </lineage>
</organism>
<dbReference type="SUPFAM" id="SSF53448">
    <property type="entry name" value="Nucleotide-diphospho-sugar transferases"/>
    <property type="match status" value="1"/>
</dbReference>
<keyword evidence="3" id="KW-1185">Reference proteome</keyword>
<name>A0ABW3A099_9ACTN</name>
<dbReference type="InterPro" id="IPR001173">
    <property type="entry name" value="Glyco_trans_2-like"/>
</dbReference>
<feature type="domain" description="Glycosyltransferase 2-like" evidence="1">
    <location>
        <begin position="9"/>
        <end position="114"/>
    </location>
</feature>
<dbReference type="InterPro" id="IPR029044">
    <property type="entry name" value="Nucleotide-diphossugar_trans"/>
</dbReference>
<comment type="caution">
    <text evidence="2">The sequence shown here is derived from an EMBL/GenBank/DDBJ whole genome shotgun (WGS) entry which is preliminary data.</text>
</comment>